<organism evidence="4 5">
    <name type="scientific">Pseudomonas serbiensis</name>
    <dbReference type="NCBI Taxonomy" id="3064350"/>
    <lineage>
        <taxon>Bacteria</taxon>
        <taxon>Pseudomonadati</taxon>
        <taxon>Pseudomonadota</taxon>
        <taxon>Gammaproteobacteria</taxon>
        <taxon>Pseudomonadales</taxon>
        <taxon>Pseudomonadaceae</taxon>
        <taxon>Pseudomonas</taxon>
    </lineage>
</organism>
<feature type="domain" description="Type IV / VI secretion system DotU" evidence="3">
    <location>
        <begin position="58"/>
        <end position="258"/>
    </location>
</feature>
<dbReference type="Proteomes" id="UP001223016">
    <property type="component" value="Unassembled WGS sequence"/>
</dbReference>
<sequence>MHIDMQGDQDDNLVHQQDSGHGGLTDFARPSGFEQLEERLSYTARLVPAETFSININPLVTAASDLLAEIVKLALGAEADELHSLNRRLSQNIRLFEARARQEGIENDQLLAARYVLCTVIDETVLTTSWGSEWSTMSLLSRFHQETFGGEKFFLLLERLSSNPARHLPMLELMYLCLSLGFEGKYRVMKRGSIELEGIRDGLYRQIRQLRGDVCSELSPNWHGMQGQQGPAIRPAPWWLVGVFTFVSLTVMYSGFAWVLAEQREMVLKPYRQIHAAVPKTSAANRDM</sequence>
<keyword evidence="5" id="KW-1185">Reference proteome</keyword>
<feature type="region of interest" description="Disordered" evidence="1">
    <location>
        <begin position="1"/>
        <end position="28"/>
    </location>
</feature>
<name>A0ABT9CSA0_9PSED</name>
<dbReference type="PANTHER" id="PTHR38033:SF1">
    <property type="entry name" value="DOTU FAMILY TYPE IV_VI SECRETION SYSTEM PROTEIN"/>
    <property type="match status" value="1"/>
</dbReference>
<comment type="caution">
    <text evidence="4">The sequence shown here is derived from an EMBL/GenBank/DDBJ whole genome shotgun (WGS) entry which is preliminary data.</text>
</comment>
<evidence type="ECO:0000313" key="5">
    <source>
        <dbReference type="Proteomes" id="UP001223016"/>
    </source>
</evidence>
<dbReference type="InterPro" id="IPR017732">
    <property type="entry name" value="T4/T6SS_DotU"/>
</dbReference>
<dbReference type="RefSeq" id="WP_304574657.1">
    <property type="nucleotide sequence ID" value="NZ_JAUQOO010000005.1"/>
</dbReference>
<keyword evidence="2" id="KW-0472">Membrane</keyword>
<evidence type="ECO:0000313" key="4">
    <source>
        <dbReference type="EMBL" id="MDO7927006.1"/>
    </source>
</evidence>
<gene>
    <name evidence="4" type="primary">icmH</name>
    <name evidence="4" type="ORF">Q6A51_09470</name>
</gene>
<dbReference type="PANTHER" id="PTHR38033">
    <property type="entry name" value="MEMBRANE PROTEIN-RELATED"/>
    <property type="match status" value="1"/>
</dbReference>
<feature type="transmembrane region" description="Helical" evidence="2">
    <location>
        <begin position="238"/>
        <end position="261"/>
    </location>
</feature>
<evidence type="ECO:0000256" key="2">
    <source>
        <dbReference type="SAM" id="Phobius"/>
    </source>
</evidence>
<dbReference type="EMBL" id="JAUQOO010000005">
    <property type="protein sequence ID" value="MDO7927006.1"/>
    <property type="molecule type" value="Genomic_DNA"/>
</dbReference>
<proteinExistence type="predicted"/>
<keyword evidence="2" id="KW-0812">Transmembrane</keyword>
<protein>
    <submittedName>
        <fullName evidence="4">Type IVB secretion system protein IcmH/DotU</fullName>
    </submittedName>
</protein>
<accession>A0ABT9CSA0</accession>
<keyword evidence="2" id="KW-1133">Transmembrane helix</keyword>
<dbReference type="Pfam" id="PF09850">
    <property type="entry name" value="DotU"/>
    <property type="match status" value="1"/>
</dbReference>
<dbReference type="InterPro" id="IPR038522">
    <property type="entry name" value="T4/T6SS_DotU_sf"/>
</dbReference>
<dbReference type="NCBIfam" id="NF038228">
    <property type="entry name" value="IcmH_DotU_IVB"/>
    <property type="match status" value="1"/>
</dbReference>
<reference evidence="4 5" key="1">
    <citation type="submission" date="2023-07" db="EMBL/GenBank/DDBJ databases">
        <title>Identification of four novel Pseudomonas species associated with bacterial leaf spot of cucurbits.</title>
        <authorList>
            <person name="Fullem K.R."/>
        </authorList>
    </citation>
    <scope>NUCLEOTIDE SEQUENCE [LARGE SCALE GENOMIC DNA]</scope>
    <source>
        <strain evidence="4 5">KFB 138</strain>
    </source>
</reference>
<evidence type="ECO:0000256" key="1">
    <source>
        <dbReference type="SAM" id="MobiDB-lite"/>
    </source>
</evidence>
<evidence type="ECO:0000259" key="3">
    <source>
        <dbReference type="Pfam" id="PF09850"/>
    </source>
</evidence>
<dbReference type="Gene3D" id="1.25.40.590">
    <property type="entry name" value="Type IV / VI secretion system, DotU"/>
    <property type="match status" value="1"/>
</dbReference>
<dbReference type="NCBIfam" id="TIGR03349">
    <property type="entry name" value="IV_VI_DotU"/>
    <property type="match status" value="1"/>
</dbReference>